<dbReference type="InterPro" id="IPR011990">
    <property type="entry name" value="TPR-like_helical_dom_sf"/>
</dbReference>
<comment type="similarity">
    <text evidence="7">Belongs to the Slam family.</text>
</comment>
<evidence type="ECO:0000256" key="2">
    <source>
        <dbReference type="ARBA" id="ARBA00022452"/>
    </source>
</evidence>
<keyword evidence="12" id="KW-1185">Reference proteome</keyword>
<evidence type="ECO:0000256" key="1">
    <source>
        <dbReference type="ARBA" id="ARBA00004571"/>
    </source>
</evidence>
<evidence type="ECO:0000256" key="4">
    <source>
        <dbReference type="ARBA" id="ARBA00022729"/>
    </source>
</evidence>
<evidence type="ECO:0000256" key="8">
    <source>
        <dbReference type="SAM" id="SignalP"/>
    </source>
</evidence>
<keyword evidence="4 8" id="KW-0732">Signal</keyword>
<name>A0ABT5LR67_9GAMM</name>
<accession>A0ABT5LR67</accession>
<evidence type="ECO:0000256" key="3">
    <source>
        <dbReference type="ARBA" id="ARBA00022692"/>
    </source>
</evidence>
<dbReference type="Proteomes" id="UP001220225">
    <property type="component" value="Unassembled WGS sequence"/>
</dbReference>
<feature type="domain" description="Surface lipoprotein assembly modifier C-terminal" evidence="9">
    <location>
        <begin position="219"/>
        <end position="510"/>
    </location>
</feature>
<feature type="signal peptide" evidence="8">
    <location>
        <begin position="1"/>
        <end position="37"/>
    </location>
</feature>
<dbReference type="Pfam" id="PF24575">
    <property type="entry name" value="TPR_Slam"/>
    <property type="match status" value="1"/>
</dbReference>
<dbReference type="RefSeq" id="WP_273575493.1">
    <property type="nucleotide sequence ID" value="NZ_JAQRFN010000008.1"/>
</dbReference>
<evidence type="ECO:0000313" key="11">
    <source>
        <dbReference type="EMBL" id="MDC9596896.1"/>
    </source>
</evidence>
<protein>
    <submittedName>
        <fullName evidence="11">Porin family protein</fullName>
    </submittedName>
</protein>
<evidence type="ECO:0000256" key="5">
    <source>
        <dbReference type="ARBA" id="ARBA00023136"/>
    </source>
</evidence>
<evidence type="ECO:0000256" key="7">
    <source>
        <dbReference type="ARBA" id="ARBA00023609"/>
    </source>
</evidence>
<gene>
    <name evidence="11" type="ORF">PSI14_08435</name>
</gene>
<dbReference type="EMBL" id="JAQRFN010000008">
    <property type="protein sequence ID" value="MDC9596896.1"/>
    <property type="molecule type" value="Genomic_DNA"/>
</dbReference>
<keyword evidence="3" id="KW-0812">Transmembrane</keyword>
<dbReference type="Pfam" id="PF04575">
    <property type="entry name" value="SlipAM"/>
    <property type="match status" value="1"/>
</dbReference>
<comment type="caution">
    <text evidence="11">The sequence shown here is derived from an EMBL/GenBank/DDBJ whole genome shotgun (WGS) entry which is preliminary data.</text>
</comment>
<dbReference type="InterPro" id="IPR057556">
    <property type="entry name" value="TPR_Slam"/>
</dbReference>
<proteinExistence type="inferred from homology"/>
<evidence type="ECO:0000259" key="9">
    <source>
        <dbReference type="Pfam" id="PF04575"/>
    </source>
</evidence>
<feature type="chain" id="PRO_5045486133" evidence="8">
    <location>
        <begin position="38"/>
        <end position="510"/>
    </location>
</feature>
<sequence>MSDKRKVAGKRKVTGKRKAPELLISLLIPFIFPAAQANEAQANEDSSHKIWQDARYNQQHNQQKNEAGLIISNTISAKSDTSSIIIHGQKFKIENNVKDIGQALYLAINYRQWQDVRRLLITYQKLPAHDPLLINFAQGGLAHFEGNLALAASYYQKILRQKPNFTRIKLELARTYFEDHKNRESSQLFQEVSKQHQLPKMVLKNIDSYLKAITRRNGWHSSFSFGYSYDDNINMSPNQKPVCLLSKEGKCVIERKSPKPIKDWGVTYNATLSRHYQLIGHHGIFGRSLIYGENYHHYHDENKNTFLLVGGYNYKSRTHDFAFGPLFEYQQRAGNTEYHAIGAKMEWQWSITNKTTLNIELGHKKLNYQPRYRWKDGEHSSSHFSLSHAISEKLVLFGGGSWIYQNNQQPAARYQQWKVNAGIAGQLYSHINGSLFFTLKKQQFGAYSPLLGARHKDNEQIYTVSIKFPATKILGMTPSLTFRHRHNRSNVNWLYSYDKNEVQIQLEKYF</sequence>
<dbReference type="SUPFAM" id="SSF48452">
    <property type="entry name" value="TPR-like"/>
    <property type="match status" value="1"/>
</dbReference>
<feature type="domain" description="Surface lipoprotein assembly modifier N-terminal TPR repeats region" evidence="10">
    <location>
        <begin position="89"/>
        <end position="188"/>
    </location>
</feature>
<keyword evidence="6" id="KW-0998">Cell outer membrane</keyword>
<keyword evidence="2" id="KW-1134">Transmembrane beta strand</keyword>
<dbReference type="Gene3D" id="1.25.40.10">
    <property type="entry name" value="Tetratricopeptide repeat domain"/>
    <property type="match status" value="1"/>
</dbReference>
<comment type="subcellular location">
    <subcellularLocation>
        <location evidence="1">Cell outer membrane</location>
        <topology evidence="1">Multi-pass membrane protein</topology>
    </subcellularLocation>
</comment>
<evidence type="ECO:0000256" key="6">
    <source>
        <dbReference type="ARBA" id="ARBA00023237"/>
    </source>
</evidence>
<reference evidence="11 12" key="1">
    <citation type="submission" date="2023-02" db="EMBL/GenBank/DDBJ databases">
        <title>Entomopathogenic bacteria.</title>
        <authorList>
            <person name="Machado R.A."/>
        </authorList>
    </citation>
    <scope>NUCLEOTIDE SEQUENCE [LARGE SCALE GENOMIC DNA]</scope>
    <source>
        <strain evidence="11 12">XENO-2</strain>
    </source>
</reference>
<organism evidence="11 12">
    <name type="scientific">Xenorhabdus anantnagensis</name>
    <dbReference type="NCBI Taxonomy" id="3025875"/>
    <lineage>
        <taxon>Bacteria</taxon>
        <taxon>Pseudomonadati</taxon>
        <taxon>Pseudomonadota</taxon>
        <taxon>Gammaproteobacteria</taxon>
        <taxon>Enterobacterales</taxon>
        <taxon>Morganellaceae</taxon>
        <taxon>Xenorhabdus</taxon>
    </lineage>
</organism>
<evidence type="ECO:0000259" key="10">
    <source>
        <dbReference type="Pfam" id="PF24575"/>
    </source>
</evidence>
<dbReference type="InterPro" id="IPR007655">
    <property type="entry name" value="Slam_C"/>
</dbReference>
<evidence type="ECO:0000313" key="12">
    <source>
        <dbReference type="Proteomes" id="UP001220225"/>
    </source>
</evidence>
<keyword evidence="5" id="KW-0472">Membrane</keyword>